<feature type="transmembrane region" description="Helical" evidence="1">
    <location>
        <begin position="176"/>
        <end position="196"/>
    </location>
</feature>
<sequence>MYKIRQIGLVAAANFRRWRRNPQIVLAFALGFVVCFLLSDKVLVFAREHDTIVQVLEPFIWTFGDANSILVISLLLLLLFADMPSLGNEVPLFLIRINRKIWLLGQILYLVLATMGFMCFILFSTCVLAGTKAYTANLWSDTAAILGYSSIGEKIAIPAFVKVLELSFPYSCTLHIFGLMAGYSVLMASLILYLNLWKGNGGMIGGVIFSGFGFLMNPEVIAGILRLSQEQKKTANIIFGWISPLNHATYYMHNFGYDNLPKLWVSYIFFGAGCLLLFGLSIWKIKNYSFDFTGTQK</sequence>
<evidence type="ECO:0000256" key="1">
    <source>
        <dbReference type="SAM" id="Phobius"/>
    </source>
</evidence>
<keyword evidence="3" id="KW-1185">Reference proteome</keyword>
<dbReference type="OrthoDB" id="2041335at2"/>
<feature type="transmembrane region" description="Helical" evidence="1">
    <location>
        <begin position="59"/>
        <end position="80"/>
    </location>
</feature>
<organism evidence="2 3">
    <name type="scientific">Frisingicoccus caecimuris</name>
    <dbReference type="NCBI Taxonomy" id="1796636"/>
    <lineage>
        <taxon>Bacteria</taxon>
        <taxon>Bacillati</taxon>
        <taxon>Bacillota</taxon>
        <taxon>Clostridia</taxon>
        <taxon>Lachnospirales</taxon>
        <taxon>Lachnospiraceae</taxon>
        <taxon>Frisingicoccus</taxon>
    </lineage>
</organism>
<keyword evidence="1" id="KW-0472">Membrane</keyword>
<reference evidence="2 3" key="1">
    <citation type="submission" date="2019-03" db="EMBL/GenBank/DDBJ databases">
        <title>Genomic Encyclopedia of Type Strains, Phase IV (KMG-IV): sequencing the most valuable type-strain genomes for metagenomic binning, comparative biology and taxonomic classification.</title>
        <authorList>
            <person name="Goeker M."/>
        </authorList>
    </citation>
    <scope>NUCLEOTIDE SEQUENCE [LARGE SCALE GENOMIC DNA]</scope>
    <source>
        <strain evidence="2 3">DSM 28559</strain>
    </source>
</reference>
<keyword evidence="1" id="KW-0812">Transmembrane</keyword>
<accession>A0A4R2LPF0</accession>
<dbReference type="Proteomes" id="UP000295711">
    <property type="component" value="Unassembled WGS sequence"/>
</dbReference>
<evidence type="ECO:0000313" key="2">
    <source>
        <dbReference type="EMBL" id="TCO85784.1"/>
    </source>
</evidence>
<keyword evidence="1" id="KW-1133">Transmembrane helix</keyword>
<evidence type="ECO:0008006" key="4">
    <source>
        <dbReference type="Google" id="ProtNLM"/>
    </source>
</evidence>
<feature type="transmembrane region" description="Helical" evidence="1">
    <location>
        <begin position="202"/>
        <end position="222"/>
    </location>
</feature>
<protein>
    <recommendedName>
        <fullName evidence="4">ABC-2 family transporter</fullName>
    </recommendedName>
</protein>
<feature type="transmembrane region" description="Helical" evidence="1">
    <location>
        <begin position="264"/>
        <end position="283"/>
    </location>
</feature>
<name>A0A4R2LPF0_9FIRM</name>
<proteinExistence type="predicted"/>
<feature type="transmembrane region" description="Helical" evidence="1">
    <location>
        <begin position="21"/>
        <end position="39"/>
    </location>
</feature>
<gene>
    <name evidence="2" type="ORF">EV212_10299</name>
</gene>
<evidence type="ECO:0000313" key="3">
    <source>
        <dbReference type="Proteomes" id="UP000295711"/>
    </source>
</evidence>
<dbReference type="RefSeq" id="WP_132088562.1">
    <property type="nucleotide sequence ID" value="NZ_JANKAQ010000001.1"/>
</dbReference>
<dbReference type="EMBL" id="SLXA01000002">
    <property type="protein sequence ID" value="TCO85784.1"/>
    <property type="molecule type" value="Genomic_DNA"/>
</dbReference>
<dbReference type="AlphaFoldDB" id="A0A4R2LPF0"/>
<feature type="transmembrane region" description="Helical" evidence="1">
    <location>
        <begin position="101"/>
        <end position="123"/>
    </location>
</feature>
<comment type="caution">
    <text evidence="2">The sequence shown here is derived from an EMBL/GenBank/DDBJ whole genome shotgun (WGS) entry which is preliminary data.</text>
</comment>